<reference evidence="10" key="1">
    <citation type="submission" date="2025-08" db="UniProtKB">
        <authorList>
            <consortium name="RefSeq"/>
        </authorList>
    </citation>
    <scope>IDENTIFICATION</scope>
    <source>
        <strain evidence="10">Aabys</strain>
        <tissue evidence="10">Whole body</tissue>
    </source>
</reference>
<evidence type="ECO:0000256" key="6">
    <source>
        <dbReference type="PROSITE-ProRule" id="PRU00267"/>
    </source>
</evidence>
<evidence type="ECO:0000256" key="2">
    <source>
        <dbReference type="ARBA" id="ARBA00023015"/>
    </source>
</evidence>
<dbReference type="FunFam" id="1.10.30.10:FF:000051">
    <property type="entry name" value="Transcription factor Sox-10"/>
    <property type="match status" value="1"/>
</dbReference>
<feature type="region of interest" description="Disordered" evidence="7">
    <location>
        <begin position="615"/>
        <end position="640"/>
    </location>
</feature>
<feature type="region of interest" description="Disordered" evidence="7">
    <location>
        <begin position="240"/>
        <end position="270"/>
    </location>
</feature>
<feature type="compositionally biased region" description="Polar residues" evidence="7">
    <location>
        <begin position="161"/>
        <end position="170"/>
    </location>
</feature>
<keyword evidence="2" id="KW-0805">Transcription regulation</keyword>
<keyword evidence="3 6" id="KW-0238">DNA-binding</keyword>
<dbReference type="SUPFAM" id="SSF47095">
    <property type="entry name" value="HMG-box"/>
    <property type="match status" value="1"/>
</dbReference>
<feature type="DNA-binding region" description="HMG box" evidence="6">
    <location>
        <begin position="83"/>
        <end position="151"/>
    </location>
</feature>
<feature type="compositionally biased region" description="Low complexity" evidence="7">
    <location>
        <begin position="192"/>
        <end position="218"/>
    </location>
</feature>
<feature type="compositionally biased region" description="Polar residues" evidence="7">
    <location>
        <begin position="244"/>
        <end position="254"/>
    </location>
</feature>
<keyword evidence="10" id="KW-0418">Kinase</keyword>
<feature type="region of interest" description="Disordered" evidence="7">
    <location>
        <begin position="140"/>
        <end position="170"/>
    </location>
</feature>
<feature type="region of interest" description="Disordered" evidence="7">
    <location>
        <begin position="522"/>
        <end position="541"/>
    </location>
</feature>
<protein>
    <submittedName>
        <fullName evidence="10">Alpha-protein kinase 1</fullName>
    </submittedName>
</protein>
<dbReference type="InterPro" id="IPR050917">
    <property type="entry name" value="SOX_TF"/>
</dbReference>
<feature type="region of interest" description="Disordered" evidence="7">
    <location>
        <begin position="680"/>
        <end position="705"/>
    </location>
</feature>
<dbReference type="InterPro" id="IPR036910">
    <property type="entry name" value="HMG_box_dom_sf"/>
</dbReference>
<evidence type="ECO:0000313" key="10">
    <source>
        <dbReference type="RefSeq" id="XP_005179606.3"/>
    </source>
</evidence>
<feature type="domain" description="HMG box" evidence="8">
    <location>
        <begin position="83"/>
        <end position="151"/>
    </location>
</feature>
<feature type="region of interest" description="Disordered" evidence="7">
    <location>
        <begin position="331"/>
        <end position="355"/>
    </location>
</feature>
<dbReference type="GO" id="GO:0000981">
    <property type="term" value="F:DNA-binding transcription factor activity, RNA polymerase II-specific"/>
    <property type="evidence" value="ECO:0007669"/>
    <property type="project" value="TreeGrafter"/>
</dbReference>
<dbReference type="VEuPathDB" id="VectorBase:MDOMA2_013378"/>
<dbReference type="InterPro" id="IPR009071">
    <property type="entry name" value="HMG_box_dom"/>
</dbReference>
<feature type="region of interest" description="Disordered" evidence="7">
    <location>
        <begin position="751"/>
        <end position="821"/>
    </location>
</feature>
<feature type="compositionally biased region" description="Basic and acidic residues" evidence="7">
    <location>
        <begin position="140"/>
        <end position="152"/>
    </location>
</feature>
<keyword evidence="4" id="KW-0804">Transcription</keyword>
<keyword evidence="9" id="KW-1185">Reference proteome</keyword>
<gene>
    <name evidence="10" type="primary">LOC101900714</name>
</gene>
<feature type="region of interest" description="Disordered" evidence="7">
    <location>
        <begin position="188"/>
        <end position="222"/>
    </location>
</feature>
<dbReference type="Proteomes" id="UP001652621">
    <property type="component" value="Unplaced"/>
</dbReference>
<evidence type="ECO:0000259" key="8">
    <source>
        <dbReference type="PROSITE" id="PS50118"/>
    </source>
</evidence>
<dbReference type="Gene3D" id="1.10.30.10">
    <property type="entry name" value="High mobility group box domain"/>
    <property type="match status" value="1"/>
</dbReference>
<feature type="compositionally biased region" description="Polar residues" evidence="7">
    <location>
        <begin position="341"/>
        <end position="350"/>
    </location>
</feature>
<dbReference type="GeneID" id="101900714"/>
<evidence type="ECO:0000256" key="3">
    <source>
        <dbReference type="ARBA" id="ARBA00023125"/>
    </source>
</evidence>
<feature type="compositionally biased region" description="Low complexity" evidence="7">
    <location>
        <begin position="620"/>
        <end position="633"/>
    </location>
</feature>
<feature type="compositionally biased region" description="Low complexity" evidence="7">
    <location>
        <begin position="681"/>
        <end position="703"/>
    </location>
</feature>
<dbReference type="Pfam" id="PF00505">
    <property type="entry name" value="HMG_box"/>
    <property type="match status" value="1"/>
</dbReference>
<dbReference type="PANTHER" id="PTHR45803">
    <property type="entry name" value="SOX100B"/>
    <property type="match status" value="1"/>
</dbReference>
<evidence type="ECO:0000256" key="7">
    <source>
        <dbReference type="SAM" id="MobiDB-lite"/>
    </source>
</evidence>
<accession>A0A9J7I132</accession>
<dbReference type="PROSITE" id="PS50118">
    <property type="entry name" value="HMG_BOX_2"/>
    <property type="match status" value="1"/>
</dbReference>
<dbReference type="SMART" id="SM00398">
    <property type="entry name" value="HMG"/>
    <property type="match status" value="1"/>
</dbReference>
<dbReference type="PANTHER" id="PTHR45803:SF5">
    <property type="entry name" value="SOX100B"/>
    <property type="match status" value="1"/>
</dbReference>
<evidence type="ECO:0000256" key="5">
    <source>
        <dbReference type="ARBA" id="ARBA00023242"/>
    </source>
</evidence>
<sequence>MATDTNSVETNKNPVERVKPVETLVLANIALKAEQKRLSGENVVGRKEDERITSAVMKVLEGYDWNLVQASAKQPSDRKKEHIKRPMNAFMVWAQAARRVMSQQHPHLQNSELSKSLGKLWKNLKDSDKQPFMDVAEKLRKTHKQDHPDYKYQPRRKKGRSLTSSAVQCNSDGLKTEASVTAMINGASVIPNNSNKSHTNSSTGITTTTETQTKSNTNGQNRKLSTAAATNSHLSAKTMATAGSRVNGNKANGKQQRNREQIQQQQQQQQILPLNGKSSSFAMDINETLKNSCKNVSLLTQGRLLGSSGADESSADFLFSRYDYTKSLDSPGSTSSSLLSCATTPNDSQPLTPPATPYCNQLQRFTGQHQQQRQPSRNLLQQQVSDVAAGGLSEYQLLNIEGREFISLDEYNYNAAGVPAANNGGGAPLAINVDIHDGNHQYSSSPSSYALQFYGNQQQQQQQQEQNNHQHNSMEFQNYGHLGSSAGYTSVYRHTNCASSPTMHTIEPLNYFNISTPPPATTAHSPLRATTTSPFAKTPTHSVGMPKMMAATTTTATLNGHVHQYMAPFVVATDITSEVAVGNANTNEDVETSIEQYFMDQIMPIEAATATNINGTMQQSSTPSSASLTSATTNKTPTSGISLNNSAKSLMYAAKISHSDTHVLEEHAIAAKKLCLPPTPSSSNSATSCSSSSLSPNKFSPTSPTATTVADNMNCYYMSAQMQGTAGALSSPMGAGTITTDAHVDTAMGHSVNETDFPNLYGHHGNVQHSHQHQHQQQQHQLEHHLSSHTMSSLSVSHHHLQQHHQQDQQQQQQQHLHHHQQQLLQWNATYNV</sequence>
<dbReference type="CDD" id="cd22031">
    <property type="entry name" value="HMG-box_SoxE"/>
    <property type="match status" value="1"/>
</dbReference>
<organism evidence="9 10">
    <name type="scientific">Musca domestica</name>
    <name type="common">House fly</name>
    <dbReference type="NCBI Taxonomy" id="7370"/>
    <lineage>
        <taxon>Eukaryota</taxon>
        <taxon>Metazoa</taxon>
        <taxon>Ecdysozoa</taxon>
        <taxon>Arthropoda</taxon>
        <taxon>Hexapoda</taxon>
        <taxon>Insecta</taxon>
        <taxon>Pterygota</taxon>
        <taxon>Neoptera</taxon>
        <taxon>Endopterygota</taxon>
        <taxon>Diptera</taxon>
        <taxon>Brachycera</taxon>
        <taxon>Muscomorpha</taxon>
        <taxon>Muscoidea</taxon>
        <taxon>Muscidae</taxon>
        <taxon>Musca</taxon>
    </lineage>
</organism>
<dbReference type="GO" id="GO:0016301">
    <property type="term" value="F:kinase activity"/>
    <property type="evidence" value="ECO:0007669"/>
    <property type="project" value="UniProtKB-KW"/>
</dbReference>
<name>A0A9J7I132_MUSDO</name>
<dbReference type="KEGG" id="mde:101900714"/>
<evidence type="ECO:0000256" key="1">
    <source>
        <dbReference type="ARBA" id="ARBA00004123"/>
    </source>
</evidence>
<feature type="compositionally biased region" description="Polar residues" evidence="7">
    <location>
        <begin position="528"/>
        <end position="541"/>
    </location>
</feature>
<feature type="compositionally biased region" description="Low complexity" evidence="7">
    <location>
        <begin position="331"/>
        <end position="340"/>
    </location>
</feature>
<dbReference type="AlphaFoldDB" id="A0A9J7I132"/>
<evidence type="ECO:0000313" key="9">
    <source>
        <dbReference type="Proteomes" id="UP001652621"/>
    </source>
</evidence>
<proteinExistence type="predicted"/>
<dbReference type="RefSeq" id="XP_005179606.3">
    <property type="nucleotide sequence ID" value="XM_005179549.4"/>
</dbReference>
<dbReference type="OrthoDB" id="6247875at2759"/>
<feature type="compositionally biased region" description="Low complexity" evidence="7">
    <location>
        <begin position="261"/>
        <end position="270"/>
    </location>
</feature>
<keyword evidence="10" id="KW-0808">Transferase</keyword>
<comment type="subcellular location">
    <subcellularLocation>
        <location evidence="1">Nucleus</location>
    </subcellularLocation>
</comment>
<dbReference type="GO" id="GO:0005634">
    <property type="term" value="C:nucleus"/>
    <property type="evidence" value="ECO:0007669"/>
    <property type="project" value="UniProtKB-SubCell"/>
</dbReference>
<evidence type="ECO:0000256" key="4">
    <source>
        <dbReference type="ARBA" id="ARBA00023163"/>
    </source>
</evidence>
<keyword evidence="5 6" id="KW-0539">Nucleus</keyword>
<dbReference type="GO" id="GO:0000978">
    <property type="term" value="F:RNA polymerase II cis-regulatory region sequence-specific DNA binding"/>
    <property type="evidence" value="ECO:0007669"/>
    <property type="project" value="TreeGrafter"/>
</dbReference>